<evidence type="ECO:0008006" key="4">
    <source>
        <dbReference type="Google" id="ProtNLM"/>
    </source>
</evidence>
<organism evidence="2 3">
    <name type="scientific">Mariniflexile ostreae</name>
    <dbReference type="NCBI Taxonomy" id="1520892"/>
    <lineage>
        <taxon>Bacteria</taxon>
        <taxon>Pseudomonadati</taxon>
        <taxon>Bacteroidota</taxon>
        <taxon>Flavobacteriia</taxon>
        <taxon>Flavobacteriales</taxon>
        <taxon>Flavobacteriaceae</taxon>
        <taxon>Mariniflexile</taxon>
    </lineage>
</organism>
<feature type="transmembrane region" description="Helical" evidence="1">
    <location>
        <begin position="180"/>
        <end position="201"/>
    </location>
</feature>
<evidence type="ECO:0000313" key="3">
    <source>
        <dbReference type="Proteomes" id="UP001589585"/>
    </source>
</evidence>
<reference evidence="2 3" key="1">
    <citation type="submission" date="2024-09" db="EMBL/GenBank/DDBJ databases">
        <authorList>
            <person name="Sun Q."/>
            <person name="Mori K."/>
        </authorList>
    </citation>
    <scope>NUCLEOTIDE SEQUENCE [LARGE SCALE GENOMIC DNA]</scope>
    <source>
        <strain evidence="2 3">CECT 8622</strain>
    </source>
</reference>
<gene>
    <name evidence="2" type="ORF">ACFFU9_00705</name>
</gene>
<comment type="caution">
    <text evidence="2">The sequence shown here is derived from an EMBL/GenBank/DDBJ whole genome shotgun (WGS) entry which is preliminary data.</text>
</comment>
<keyword evidence="1" id="KW-0472">Membrane</keyword>
<feature type="transmembrane region" description="Helical" evidence="1">
    <location>
        <begin position="260"/>
        <end position="278"/>
    </location>
</feature>
<protein>
    <recommendedName>
        <fullName evidence="4">Oligosaccharide repeat unit polymerase</fullName>
    </recommendedName>
</protein>
<feature type="transmembrane region" description="Helical" evidence="1">
    <location>
        <begin position="66"/>
        <end position="87"/>
    </location>
</feature>
<dbReference type="RefSeq" id="WP_379859435.1">
    <property type="nucleotide sequence ID" value="NZ_JBHMFC010000001.1"/>
</dbReference>
<feature type="transmembrane region" description="Helical" evidence="1">
    <location>
        <begin position="394"/>
        <end position="411"/>
    </location>
</feature>
<feature type="transmembrane region" description="Helical" evidence="1">
    <location>
        <begin position="124"/>
        <end position="142"/>
    </location>
</feature>
<accession>A0ABV5F723</accession>
<evidence type="ECO:0000313" key="2">
    <source>
        <dbReference type="EMBL" id="MFB9055251.1"/>
    </source>
</evidence>
<dbReference type="EMBL" id="JBHMFC010000001">
    <property type="protein sequence ID" value="MFB9055251.1"/>
    <property type="molecule type" value="Genomic_DNA"/>
</dbReference>
<feature type="transmembrane region" description="Helical" evidence="1">
    <location>
        <begin position="235"/>
        <end position="253"/>
    </location>
</feature>
<feature type="transmembrane region" description="Helical" evidence="1">
    <location>
        <begin position="367"/>
        <end position="387"/>
    </location>
</feature>
<evidence type="ECO:0000256" key="1">
    <source>
        <dbReference type="SAM" id="Phobius"/>
    </source>
</evidence>
<feature type="transmembrane region" description="Helical" evidence="1">
    <location>
        <begin position="93"/>
        <end position="112"/>
    </location>
</feature>
<feature type="transmembrane region" description="Helical" evidence="1">
    <location>
        <begin position="31"/>
        <end position="54"/>
    </location>
</feature>
<proteinExistence type="predicted"/>
<sequence>MFKEVTISAKWIQNKIVWTLLLIPLCFKVEIISNVIVLPQEIILPFLIFLYFFTVRKVKTVISKTVLPYIYLFVAFVLTIIITLFSLLKTFDIVGLLKLIKYSIYVVSIIIIYDYKFPNFIKRINIVSAFTIIFTLFTFYITKLQSGHTWSTYIAMATYVSEYMPTGFSNRVFNFQSQSFIIYSGNHGIYGSYLALLLFFNISGIIRGTSNKGLVYIVIFLSFLNIMLLTSRETFLLIVITLFSFSFYHLSYMKFNPTKVFIGLVFFIFFIIVLIWAIDFYDIELSIVNKMTNSIRKFKEEGGDGSVDVRFNTWLIIFIYLFTYPWRLFSGIGFNPTLFRNELDLVAISYPNIGKYVGIPESLFIQFLSYGGVLSLLLVIMFMLNLFKNLLKKINTKNGIFIPFYVLGLSVTNNTGASIIAELLMTQFALIYLFIMNSHGEKKHIIYNR</sequence>
<keyword evidence="3" id="KW-1185">Reference proteome</keyword>
<name>A0ABV5F723_9FLAO</name>
<keyword evidence="1" id="KW-0812">Transmembrane</keyword>
<dbReference type="Proteomes" id="UP001589585">
    <property type="component" value="Unassembled WGS sequence"/>
</dbReference>
<feature type="transmembrane region" description="Helical" evidence="1">
    <location>
        <begin position="213"/>
        <end position="229"/>
    </location>
</feature>
<keyword evidence="1" id="KW-1133">Transmembrane helix</keyword>